<proteinExistence type="predicted"/>
<dbReference type="PANTHER" id="PTHR21398">
    <property type="entry name" value="AGAP007094-PA"/>
    <property type="match status" value="1"/>
</dbReference>
<evidence type="ECO:0000256" key="1">
    <source>
        <dbReference type="SAM" id="MobiDB-lite"/>
    </source>
</evidence>
<dbReference type="KEGG" id="soy:115889376"/>
<dbReference type="RefSeq" id="XP_030765217.1">
    <property type="nucleotide sequence ID" value="XM_030909357.1"/>
</dbReference>
<dbReference type="Pfam" id="PF07841">
    <property type="entry name" value="DM4_12"/>
    <property type="match status" value="1"/>
</dbReference>
<dbReference type="AlphaFoldDB" id="A0A6J2YPE5"/>
<dbReference type="Proteomes" id="UP000504635">
    <property type="component" value="Unplaced"/>
</dbReference>
<feature type="region of interest" description="Disordered" evidence="1">
    <location>
        <begin position="278"/>
        <end position="297"/>
    </location>
</feature>
<keyword evidence="2" id="KW-1185">Reference proteome</keyword>
<accession>A0A6J2YPE5</accession>
<evidence type="ECO:0000313" key="3">
    <source>
        <dbReference type="RefSeq" id="XP_030765217.1"/>
    </source>
</evidence>
<dbReference type="OrthoDB" id="6339724at2759"/>
<dbReference type="GeneID" id="115889376"/>
<gene>
    <name evidence="3" type="primary">LOC115889376</name>
</gene>
<dbReference type="InterPro" id="IPR006631">
    <property type="entry name" value="DM4_12"/>
</dbReference>
<name>A0A6J2YPE5_SITOR</name>
<sequence length="297" mass="33160">MLVREILNREKMTIVKRLNYSAQNHWATVILLGFLISPVLPKQQTISQQSQQPKSRQKRILWITEDGRLALPPGTTMVISPSVSMPFVRHPPKGFFSNLTVSLPFTIDFDKLGLTDNENPYGALPPLLARSMGRAAGGILANYIGSILDRRGKRSTDNLPKELSSKGHFHGGERALLYVAIEELLENFGMDGRACLLRAICEVHAHPMSGFGLLGEMLKLFLSASKSPFSEVMNEYVEAEKAGKGVEGSPAECWPYMKDCPKSLFATNHNHYSKEIEENEIPEEEFTTQTNKKPSNM</sequence>
<dbReference type="PANTHER" id="PTHR21398:SF6">
    <property type="entry name" value="AGAP007094-PA"/>
    <property type="match status" value="1"/>
</dbReference>
<feature type="compositionally biased region" description="Polar residues" evidence="1">
    <location>
        <begin position="287"/>
        <end position="297"/>
    </location>
</feature>
<evidence type="ECO:0000313" key="2">
    <source>
        <dbReference type="Proteomes" id="UP000504635"/>
    </source>
</evidence>
<reference evidence="3" key="1">
    <citation type="submission" date="2025-08" db="UniProtKB">
        <authorList>
            <consortium name="RefSeq"/>
        </authorList>
    </citation>
    <scope>IDENTIFICATION</scope>
    <source>
        <tissue evidence="3">Gonads</tissue>
    </source>
</reference>
<dbReference type="InParanoid" id="A0A6J2YPE5"/>
<dbReference type="SMART" id="SM00718">
    <property type="entry name" value="DM4_12"/>
    <property type="match status" value="1"/>
</dbReference>
<organism evidence="2 3">
    <name type="scientific">Sitophilus oryzae</name>
    <name type="common">Rice weevil</name>
    <name type="synonym">Curculio oryzae</name>
    <dbReference type="NCBI Taxonomy" id="7048"/>
    <lineage>
        <taxon>Eukaryota</taxon>
        <taxon>Metazoa</taxon>
        <taxon>Ecdysozoa</taxon>
        <taxon>Arthropoda</taxon>
        <taxon>Hexapoda</taxon>
        <taxon>Insecta</taxon>
        <taxon>Pterygota</taxon>
        <taxon>Neoptera</taxon>
        <taxon>Endopterygota</taxon>
        <taxon>Coleoptera</taxon>
        <taxon>Polyphaga</taxon>
        <taxon>Cucujiformia</taxon>
        <taxon>Curculionidae</taxon>
        <taxon>Dryophthorinae</taxon>
        <taxon>Sitophilus</taxon>
    </lineage>
</organism>
<protein>
    <submittedName>
        <fullName evidence="3">Uncharacterized protein LOC115889376 isoform X1</fullName>
    </submittedName>
</protein>